<keyword evidence="2" id="KW-1185">Reference proteome</keyword>
<evidence type="ECO:0008006" key="3">
    <source>
        <dbReference type="Google" id="ProtNLM"/>
    </source>
</evidence>
<protein>
    <recommendedName>
        <fullName evidence="3">Glycosyltransferase</fullName>
    </recommendedName>
</protein>
<gene>
    <name evidence="1" type="ORF">C5689_01945</name>
</gene>
<evidence type="ECO:0000313" key="2">
    <source>
        <dbReference type="Proteomes" id="UP000245137"/>
    </source>
</evidence>
<comment type="caution">
    <text evidence="1">The sequence shown here is derived from an EMBL/GenBank/DDBJ whole genome shotgun (WGS) entry which is preliminary data.</text>
</comment>
<proteinExistence type="predicted"/>
<evidence type="ECO:0000313" key="1">
    <source>
        <dbReference type="EMBL" id="PWB95877.1"/>
    </source>
</evidence>
<sequence length="167" mass="18134">MYGRFNSYAGRCSLRDGFLQQASEALQPNRINVVPVHENKFLHATNQDRFNEIAGFKAIVCNPIYNDVPARVFDALAVGAVPIVPHGLPDLSRCFDAAAQVAFPIVSYIPDNIESLRAATRAAIAAFDAGGAEGMKLRHQAAMDGHFLHHRLTAMLSELIALAKSSC</sequence>
<dbReference type="AlphaFoldDB" id="A0A2U1SW72"/>
<accession>A0A2U1SW72</accession>
<organism evidence="1 2">
    <name type="scientific">Methylosinus sporium</name>
    <dbReference type="NCBI Taxonomy" id="428"/>
    <lineage>
        <taxon>Bacteria</taxon>
        <taxon>Pseudomonadati</taxon>
        <taxon>Pseudomonadota</taxon>
        <taxon>Alphaproteobacteria</taxon>
        <taxon>Hyphomicrobiales</taxon>
        <taxon>Methylocystaceae</taxon>
        <taxon>Methylosinus</taxon>
    </lineage>
</organism>
<name>A0A2U1SW72_METSR</name>
<dbReference type="Proteomes" id="UP000245137">
    <property type="component" value="Unassembled WGS sequence"/>
</dbReference>
<dbReference type="EMBL" id="PUIV01000001">
    <property type="protein sequence ID" value="PWB95877.1"/>
    <property type="molecule type" value="Genomic_DNA"/>
</dbReference>
<reference evidence="1 2" key="1">
    <citation type="journal article" date="2018" name="Appl. Microbiol. Biotechnol.">
        <title>Co-cultivation of the strictly anaerobic methanogen Methanosarcina barkeri with aerobic methanotrophs in an oxygen-limited membrane bioreactor.</title>
        <authorList>
            <person name="In 't Zandt M.H."/>
            <person name="van den Bosch T.J.M."/>
            <person name="Rijkers R."/>
            <person name="van Kessel M.A.H.J."/>
            <person name="Jetten M.S.M."/>
            <person name="Welte C.U."/>
        </authorList>
    </citation>
    <scope>NUCLEOTIDE SEQUENCE [LARGE SCALE GENOMIC DNA]</scope>
    <source>
        <strain evidence="1 2">DSM 17706</strain>
    </source>
</reference>